<dbReference type="SUPFAM" id="SSF52540">
    <property type="entry name" value="P-loop containing nucleoside triphosphate hydrolases"/>
    <property type="match status" value="2"/>
</dbReference>
<dbReference type="InterPro" id="IPR014001">
    <property type="entry name" value="Helicase_ATP-bd"/>
</dbReference>
<reference evidence="4 5" key="1">
    <citation type="journal article" date="2014" name="Virology">
        <title>The complete genome sequence of the Alphaentomopoxvirus Anomala cuprea entomopoxvirus, including its terminal hairpin loop sequences, suggests a potentially unique mode of apoptosis inhibition and mode of DNA replication.</title>
        <authorList>
            <person name="Mitsuhashi W."/>
            <person name="Miyamoto K."/>
            <person name="Wada S."/>
        </authorList>
    </citation>
    <scope>NUCLEOTIDE SEQUENCE [LARGE SCALE GENOMIC DNA]</scope>
    <source>
        <strain evidence="4">CV6M</strain>
    </source>
</reference>
<dbReference type="OrthoDB" id="1135at10239"/>
<dbReference type="Gene3D" id="3.40.50.300">
    <property type="entry name" value="P-loop containing nucleotide triphosphate hydrolases"/>
    <property type="match status" value="1"/>
</dbReference>
<dbReference type="PROSITE" id="PS51192">
    <property type="entry name" value="HELICASE_ATP_BIND_1"/>
    <property type="match status" value="1"/>
</dbReference>
<evidence type="ECO:0000256" key="1">
    <source>
        <dbReference type="ARBA" id="ARBA00004328"/>
    </source>
</evidence>
<dbReference type="InterPro" id="IPR000330">
    <property type="entry name" value="SNF2_N"/>
</dbReference>
<dbReference type="EMBL" id="AP013055">
    <property type="protein sequence ID" value="BAO49470.1"/>
    <property type="molecule type" value="Genomic_DNA"/>
</dbReference>
<dbReference type="GeneID" id="18263539"/>
<feature type="domain" description="Helicase ATP-binding" evidence="3">
    <location>
        <begin position="34"/>
        <end position="192"/>
    </location>
</feature>
<dbReference type="KEGG" id="vg:18263539"/>
<proteinExistence type="predicted"/>
<dbReference type="GO" id="GO:0005524">
    <property type="term" value="F:ATP binding"/>
    <property type="evidence" value="ECO:0007669"/>
    <property type="project" value="InterPro"/>
</dbReference>
<comment type="subcellular location">
    <subcellularLocation>
        <location evidence="1">Virion</location>
    </subcellularLocation>
</comment>
<keyword evidence="5" id="KW-1185">Reference proteome</keyword>
<protein>
    <submittedName>
        <fullName evidence="4">Putative early transcription factor small subunit</fullName>
    </submittedName>
</protein>
<dbReference type="SMART" id="SM00487">
    <property type="entry name" value="DEXDc"/>
    <property type="match status" value="1"/>
</dbReference>
<evidence type="ECO:0000313" key="5">
    <source>
        <dbReference type="Proteomes" id="UP000174145"/>
    </source>
</evidence>
<organism evidence="4 5">
    <name type="scientific">Alphaentomopoxvirus acuprea</name>
    <dbReference type="NCBI Taxonomy" id="62099"/>
    <lineage>
        <taxon>Viruses</taxon>
        <taxon>Varidnaviria</taxon>
        <taxon>Bamfordvirae</taxon>
        <taxon>Nucleocytoviricota</taxon>
        <taxon>Pokkesviricetes</taxon>
        <taxon>Chitovirales</taxon>
        <taxon>Poxviridae</taxon>
        <taxon>Entomopoxvirinae</taxon>
        <taxon>Alphaentomopoxvirus</taxon>
    </lineage>
</organism>
<accession>W6JKZ5</accession>
<keyword evidence="2" id="KW-0946">Virion</keyword>
<dbReference type="Pfam" id="PF00176">
    <property type="entry name" value="SNF2-rel_dom"/>
    <property type="match status" value="1"/>
</dbReference>
<name>W6JKZ5_9POXV</name>
<evidence type="ECO:0000313" key="4">
    <source>
        <dbReference type="EMBL" id="BAO49470.1"/>
    </source>
</evidence>
<dbReference type="GO" id="GO:0044423">
    <property type="term" value="C:virion component"/>
    <property type="evidence" value="ECO:0007669"/>
    <property type="project" value="UniProtKB-KW"/>
</dbReference>
<evidence type="ECO:0000259" key="3">
    <source>
        <dbReference type="PROSITE" id="PS51192"/>
    </source>
</evidence>
<evidence type="ECO:0000256" key="2">
    <source>
        <dbReference type="ARBA" id="ARBA00022844"/>
    </source>
</evidence>
<dbReference type="Proteomes" id="UP000174145">
    <property type="component" value="Segment"/>
</dbReference>
<dbReference type="RefSeq" id="YP_009001583.1">
    <property type="nucleotide sequence ID" value="NC_023426.1"/>
</dbReference>
<dbReference type="InterPro" id="IPR027417">
    <property type="entry name" value="P-loop_NTPase"/>
</dbReference>
<sequence>MNKIILDDLRKYNVPANIPQILPHQLATLDYLYKTCVENNKSVLLFHKMGSGKTMISLLFAIIICNIKKILIVLPNSSILDMWKSNLFDAIKLLPMKEYLLENIEFTTRTKLNENILGVGQNITEIIENKIQNYNNYIMIIDEAHNFFGNITGKVLINIRKKTNIVYLLLTGSPITNTVTTLKDIVELLAKENFDFNKYIEQVGNKVFEKSINKSGIEFLNTHLSGLISYYDEERKDLPQVVFKGKKIFLYPLVLCPMSELHEKNYNEIADVTENEMFIKLLMNVSFVALGPKDNYIHFKELSDQQIFDNLYISNGRFYGSELIDLNISSKLKTFRDTIFKERNVGKRFIYFANSTIGSAIIRSVMRANGISEYGKEILNNYTCVNCITDKSCNDNECIPMKFIIITSKESNKGNNNYINNILSIFNEDINDEGHNILLLFGSKIISEAYTLKNVKDIWFLTVPETKSEFDQCIARAVRTFSYKDLNIKVTVRVCVATLSNTLISDISKTIEQYRYETLTVTDKSILLNEIELKLGRSSQDLSYDFRKQLYSELKFEKSKVADNIFKKLNVFITDKINNIVFECFIIEKIRRFCYTNNRFKYNDVINFLSKDIDYNNIYTDEILHNTNEAIENHLIIYNNVFGICYLDKYNDDIVTIPVILDYNEYLYSVRL</sequence>